<name>A0A1J1J6X6_9DIPT</name>
<keyword evidence="3" id="KW-1185">Reference proteome</keyword>
<accession>A0A1J1J6X6</accession>
<sequence>MKLLFWIIMLVVVISAFAEEKKLCPWKLCPAGKALNDDCECGCIHSLADKSKIAKILAKN</sequence>
<proteinExistence type="predicted"/>
<feature type="signal peptide" evidence="1">
    <location>
        <begin position="1"/>
        <end position="18"/>
    </location>
</feature>
<evidence type="ECO:0000313" key="3">
    <source>
        <dbReference type="Proteomes" id="UP000183832"/>
    </source>
</evidence>
<evidence type="ECO:0000256" key="1">
    <source>
        <dbReference type="SAM" id="SignalP"/>
    </source>
</evidence>
<gene>
    <name evidence="2" type="ORF">CLUMA_CG019422</name>
</gene>
<evidence type="ECO:0000313" key="2">
    <source>
        <dbReference type="EMBL" id="CRL06641.1"/>
    </source>
</evidence>
<reference evidence="2 3" key="1">
    <citation type="submission" date="2015-04" db="EMBL/GenBank/DDBJ databases">
        <authorList>
            <person name="Syromyatnikov M.Y."/>
            <person name="Popov V.N."/>
        </authorList>
    </citation>
    <scope>NUCLEOTIDE SEQUENCE [LARGE SCALE GENOMIC DNA]</scope>
</reference>
<dbReference type="EMBL" id="CVRI01000067">
    <property type="protein sequence ID" value="CRL06641.1"/>
    <property type="molecule type" value="Genomic_DNA"/>
</dbReference>
<feature type="chain" id="PRO_5012091339" evidence="1">
    <location>
        <begin position="19"/>
        <end position="60"/>
    </location>
</feature>
<protein>
    <submittedName>
        <fullName evidence="2">CLUMA_CG019422, isoform A</fullName>
    </submittedName>
</protein>
<dbReference type="AlphaFoldDB" id="A0A1J1J6X6"/>
<organism evidence="2 3">
    <name type="scientific">Clunio marinus</name>
    <dbReference type="NCBI Taxonomy" id="568069"/>
    <lineage>
        <taxon>Eukaryota</taxon>
        <taxon>Metazoa</taxon>
        <taxon>Ecdysozoa</taxon>
        <taxon>Arthropoda</taxon>
        <taxon>Hexapoda</taxon>
        <taxon>Insecta</taxon>
        <taxon>Pterygota</taxon>
        <taxon>Neoptera</taxon>
        <taxon>Endopterygota</taxon>
        <taxon>Diptera</taxon>
        <taxon>Nematocera</taxon>
        <taxon>Chironomoidea</taxon>
        <taxon>Chironomidae</taxon>
        <taxon>Clunio</taxon>
    </lineage>
</organism>
<keyword evidence="1" id="KW-0732">Signal</keyword>
<dbReference type="Proteomes" id="UP000183832">
    <property type="component" value="Unassembled WGS sequence"/>
</dbReference>